<dbReference type="PANTHER" id="PTHR46323">
    <property type="entry name" value="BETA-GALACTOSIDASE"/>
    <property type="match status" value="1"/>
</dbReference>
<dbReference type="InterPro" id="IPR006101">
    <property type="entry name" value="Glyco_hydro_2"/>
</dbReference>
<evidence type="ECO:0000259" key="10">
    <source>
        <dbReference type="SMART" id="SM01038"/>
    </source>
</evidence>
<evidence type="ECO:0000256" key="5">
    <source>
        <dbReference type="ARBA" id="ARBA00022801"/>
    </source>
</evidence>
<evidence type="ECO:0000256" key="3">
    <source>
        <dbReference type="ARBA" id="ARBA00012756"/>
    </source>
</evidence>
<dbReference type="GO" id="GO:0016787">
    <property type="term" value="F:hydrolase activity"/>
    <property type="evidence" value="ECO:0007669"/>
    <property type="project" value="UniProtKB-KW"/>
</dbReference>
<dbReference type="InterPro" id="IPR006103">
    <property type="entry name" value="Glyco_hydro_2_cat"/>
</dbReference>
<dbReference type="Gene3D" id="3.20.20.80">
    <property type="entry name" value="Glycosidases"/>
    <property type="match status" value="1"/>
</dbReference>
<comment type="caution">
    <text evidence="11">The sequence shown here is derived from an EMBL/GenBank/DDBJ whole genome shotgun (WGS) entry which is preliminary data.</text>
</comment>
<proteinExistence type="inferred from homology"/>
<dbReference type="SMART" id="SM01038">
    <property type="entry name" value="Bgal_small_N"/>
    <property type="match status" value="1"/>
</dbReference>
<evidence type="ECO:0000256" key="9">
    <source>
        <dbReference type="SAM" id="MobiDB-lite"/>
    </source>
</evidence>
<dbReference type="InterPro" id="IPR023232">
    <property type="entry name" value="Glyco_hydro_2_AS"/>
</dbReference>
<dbReference type="PROSITE" id="PS00608">
    <property type="entry name" value="GLYCOSYL_HYDROL_F2_2"/>
    <property type="match status" value="1"/>
</dbReference>
<reference evidence="11 12" key="1">
    <citation type="submission" date="2023-06" db="EMBL/GenBank/DDBJ databases">
        <title>Identification and characterization of horizontal gene transfer across gut microbiota members of farm animals based on homology search.</title>
        <authorList>
            <person name="Schwarzerova J."/>
            <person name="Nykrynova M."/>
            <person name="Jureckova K."/>
            <person name="Cejkova D."/>
            <person name="Rychlik I."/>
        </authorList>
    </citation>
    <scope>NUCLEOTIDE SEQUENCE [LARGE SCALE GENOMIC DNA]</scope>
    <source>
        <strain evidence="11 12">ET340</strain>
    </source>
</reference>
<evidence type="ECO:0000313" key="12">
    <source>
        <dbReference type="Proteomes" id="UP001529380"/>
    </source>
</evidence>
<organism evidence="11 12">
    <name type="scientific">Allofournierella massiliensis</name>
    <dbReference type="NCBI Taxonomy" id="1650663"/>
    <lineage>
        <taxon>Bacteria</taxon>
        <taxon>Bacillati</taxon>
        <taxon>Bacillota</taxon>
        <taxon>Clostridia</taxon>
        <taxon>Eubacteriales</taxon>
        <taxon>Oscillospiraceae</taxon>
        <taxon>Allofournierella</taxon>
    </lineage>
</organism>
<feature type="domain" description="Beta galactosidase small chain/" evidence="10">
    <location>
        <begin position="658"/>
        <end position="932"/>
    </location>
</feature>
<dbReference type="InterPro" id="IPR013783">
    <property type="entry name" value="Ig-like_fold"/>
</dbReference>
<dbReference type="InterPro" id="IPR008979">
    <property type="entry name" value="Galactose-bd-like_sf"/>
</dbReference>
<name>A0ABT7URV5_9FIRM</name>
<dbReference type="InterPro" id="IPR036156">
    <property type="entry name" value="Beta-gal/glucu_dom_sf"/>
</dbReference>
<sequence length="934" mass="104836">MQPDLNWLVDPEVFAVGRLPAHSDHRWYQTEAELAQKTMTLRQSLDGEWQFAYSPNPAARPADFWREEADRSAFGRIQVPGHVELQGYGQIQYINTMYPWDGRSGLRPPQIDWNDAPVSSYVRRFDLDPALAGKRVCICLEGVEQAFYLWLNGKFIGYSEDSFTPAHFDLTEAIRPKDNLLCVEVHKRSSAGWLEDQDFFRFSGIFRPVYLYAKPEVHVEDLWLRAGLAGDNTTGALAPRLRLSGASEGAAVECRVSDPAGRVLFEGPVDPSGSTDIRLPGVQAWDHEHPVLYSVLFTVKNAAGRVVELVPYATGFRRFELKNGLLLLNGKRVMFNGVNRHEWNPERGRAITGEDMDRAMGTFRRANINAVRTCHYPDQSRWYDLCDENGIYMIDETNLESHGSWQKLGAVEPSWNVPGSLPQWKECVVDRARSMFERDKNHTAILFWSCGNESYAGEDILAMSEFFHENDPGRLVHYEGVFHNREFDQISDVESRMYATPQDIREYLAAKPAKPFLLCEYMHDMGNSLGGMESYIQLGEEFDQYQGGFIWDYMDQALWRTDSLGRRVLGYGGDFGERPTDYNFSANGIVFADGSEKPAIQEVRYWYSTPEQRAAHDEQNRRAAEQSARQLAAEQQERASRAEAAPDLTVIEGDVNLGVQGKDFEVLFSYVEAGPVSLVSKGVQWLYRAPRPALWRASTENDIGNGFAAKSAAWMAADAFARCTGWTVREKGPRKVEIAYAFAFAAVPGARVEIVYTVDAAGTLRVKAEFTGAPGLPELPVFGVRLVLPEPASAIGWTGLSGETYPDRKKGGVFGRHTEIPHIPDYLVPQDCGVHMDTHRFTLERRTADQADATRLEVCMEGKPFAFSALPYTAQELQNADHREQLPATGRTVVTVMGAVRGVGGIDSWGADVEPAYRLSAEQDYRLEFAVQLG</sequence>
<dbReference type="Pfam" id="PF00703">
    <property type="entry name" value="Glyco_hydro_2"/>
    <property type="match status" value="1"/>
</dbReference>
<dbReference type="Pfam" id="PF02929">
    <property type="entry name" value="Bgal_small_N"/>
    <property type="match status" value="1"/>
</dbReference>
<keyword evidence="6 8" id="KW-0326">Glycosidase</keyword>
<dbReference type="InterPro" id="IPR006102">
    <property type="entry name" value="Ig-like_GH2"/>
</dbReference>
<dbReference type="PANTHER" id="PTHR46323:SF2">
    <property type="entry name" value="BETA-GALACTOSIDASE"/>
    <property type="match status" value="1"/>
</dbReference>
<dbReference type="PRINTS" id="PR00132">
    <property type="entry name" value="GLHYDRLASE2"/>
</dbReference>
<dbReference type="PROSITE" id="PS00719">
    <property type="entry name" value="GLYCOSYL_HYDROL_F2_1"/>
    <property type="match status" value="1"/>
</dbReference>
<accession>A0ABT7URV5</accession>
<dbReference type="Gene3D" id="2.60.40.10">
    <property type="entry name" value="Immunoglobulins"/>
    <property type="match status" value="1"/>
</dbReference>
<evidence type="ECO:0000256" key="2">
    <source>
        <dbReference type="ARBA" id="ARBA00007401"/>
    </source>
</evidence>
<keyword evidence="5 8" id="KW-0378">Hydrolase</keyword>
<comment type="similarity">
    <text evidence="2 8">Belongs to the glycosyl hydrolase 2 family.</text>
</comment>
<dbReference type="Pfam" id="PF02837">
    <property type="entry name" value="Glyco_hydro_2_N"/>
    <property type="match status" value="1"/>
</dbReference>
<feature type="region of interest" description="Disordered" evidence="9">
    <location>
        <begin position="614"/>
        <end position="645"/>
    </location>
</feature>
<dbReference type="SUPFAM" id="SSF49303">
    <property type="entry name" value="beta-Galactosidase/glucuronidase domain"/>
    <property type="match status" value="1"/>
</dbReference>
<dbReference type="InterPro" id="IPR004199">
    <property type="entry name" value="B-gal_small/dom_5"/>
</dbReference>
<dbReference type="Gene3D" id="2.70.98.10">
    <property type="match status" value="1"/>
</dbReference>
<comment type="catalytic activity">
    <reaction evidence="1 8">
        <text>Hydrolysis of terminal non-reducing beta-D-galactose residues in beta-D-galactosides.</text>
        <dbReference type="EC" id="3.2.1.23"/>
    </reaction>
</comment>
<keyword evidence="12" id="KW-1185">Reference proteome</keyword>
<protein>
    <recommendedName>
        <fullName evidence="4 8">Beta-galactosidase</fullName>
        <ecNumber evidence="3 8">3.2.1.23</ecNumber>
    </recommendedName>
    <alternativeName>
        <fullName evidence="7 8">Lactase</fullName>
    </alternativeName>
</protein>
<evidence type="ECO:0000256" key="1">
    <source>
        <dbReference type="ARBA" id="ARBA00001412"/>
    </source>
</evidence>
<dbReference type="EC" id="3.2.1.23" evidence="3 8"/>
<dbReference type="InterPro" id="IPR017853">
    <property type="entry name" value="GH"/>
</dbReference>
<dbReference type="InterPro" id="IPR014718">
    <property type="entry name" value="GH-type_carb-bd"/>
</dbReference>
<dbReference type="EMBL" id="JAUDCL010000017">
    <property type="protein sequence ID" value="MDM8201617.1"/>
    <property type="molecule type" value="Genomic_DNA"/>
</dbReference>
<evidence type="ECO:0000256" key="7">
    <source>
        <dbReference type="ARBA" id="ARBA00032230"/>
    </source>
</evidence>
<dbReference type="Gene3D" id="2.60.120.260">
    <property type="entry name" value="Galactose-binding domain-like"/>
    <property type="match status" value="1"/>
</dbReference>
<feature type="compositionally biased region" description="Low complexity" evidence="9">
    <location>
        <begin position="625"/>
        <end position="634"/>
    </location>
</feature>
<dbReference type="InterPro" id="IPR006104">
    <property type="entry name" value="Glyco_hydro_2_N"/>
</dbReference>
<dbReference type="SUPFAM" id="SSF74650">
    <property type="entry name" value="Galactose mutarotase-like"/>
    <property type="match status" value="1"/>
</dbReference>
<dbReference type="Proteomes" id="UP001529380">
    <property type="component" value="Unassembled WGS sequence"/>
</dbReference>
<evidence type="ECO:0000313" key="11">
    <source>
        <dbReference type="EMBL" id="MDM8201617.1"/>
    </source>
</evidence>
<gene>
    <name evidence="11" type="ORF">QUW08_10005</name>
</gene>
<dbReference type="InterPro" id="IPR023230">
    <property type="entry name" value="Glyco_hydro_2_CS"/>
</dbReference>
<feature type="compositionally biased region" description="Basic and acidic residues" evidence="9">
    <location>
        <begin position="614"/>
        <end position="624"/>
    </location>
</feature>
<dbReference type="InterPro" id="IPR011013">
    <property type="entry name" value="Gal_mutarotase_sf_dom"/>
</dbReference>
<evidence type="ECO:0000256" key="8">
    <source>
        <dbReference type="RuleBase" id="RU361154"/>
    </source>
</evidence>
<dbReference type="SUPFAM" id="SSF51445">
    <property type="entry name" value="(Trans)glycosidases"/>
    <property type="match status" value="1"/>
</dbReference>
<evidence type="ECO:0000256" key="4">
    <source>
        <dbReference type="ARBA" id="ARBA00013303"/>
    </source>
</evidence>
<evidence type="ECO:0000256" key="6">
    <source>
        <dbReference type="ARBA" id="ARBA00023295"/>
    </source>
</evidence>
<dbReference type="InterPro" id="IPR050347">
    <property type="entry name" value="Bact_Beta-galactosidase"/>
</dbReference>
<dbReference type="SUPFAM" id="SSF49785">
    <property type="entry name" value="Galactose-binding domain-like"/>
    <property type="match status" value="1"/>
</dbReference>
<dbReference type="Pfam" id="PF02836">
    <property type="entry name" value="Glyco_hydro_2_C"/>
    <property type="match status" value="1"/>
</dbReference>